<evidence type="ECO:0000256" key="8">
    <source>
        <dbReference type="ARBA" id="ARBA00023122"/>
    </source>
</evidence>
<dbReference type="Gene3D" id="3.10.580.10">
    <property type="entry name" value="CBS-domain"/>
    <property type="match status" value="1"/>
</dbReference>
<evidence type="ECO:0000313" key="19">
    <source>
        <dbReference type="Proteomes" id="UP000295361"/>
    </source>
</evidence>
<dbReference type="PROSITE" id="PS51371">
    <property type="entry name" value="CBS"/>
    <property type="match status" value="2"/>
</dbReference>
<dbReference type="Pfam" id="PF01595">
    <property type="entry name" value="CNNM"/>
    <property type="match status" value="1"/>
</dbReference>
<dbReference type="Proteomes" id="UP000295361">
    <property type="component" value="Unassembled WGS sequence"/>
</dbReference>
<dbReference type="AlphaFoldDB" id="A0A4R6QKZ0"/>
<dbReference type="InterPro" id="IPR005170">
    <property type="entry name" value="Transptr-assoc_dom"/>
</dbReference>
<dbReference type="CDD" id="cd04590">
    <property type="entry name" value="CBS_pair_CorC_HlyC_assoc"/>
    <property type="match status" value="1"/>
</dbReference>
<evidence type="ECO:0000256" key="3">
    <source>
        <dbReference type="ARBA" id="ARBA00022475"/>
    </source>
</evidence>
<comment type="similarity">
    <text evidence="11">Belongs to the UPF0053 family. PaeA subfamily.</text>
</comment>
<dbReference type="Pfam" id="PF03471">
    <property type="entry name" value="CorC_HlyC"/>
    <property type="match status" value="1"/>
</dbReference>
<evidence type="ECO:0000256" key="9">
    <source>
        <dbReference type="ARBA" id="ARBA00023136"/>
    </source>
</evidence>
<evidence type="ECO:0000256" key="1">
    <source>
        <dbReference type="ARBA" id="ARBA00004429"/>
    </source>
</evidence>
<gene>
    <name evidence="18" type="ORF">DES47_10491</name>
</gene>
<keyword evidence="5 14" id="KW-0812">Transmembrane</keyword>
<reference evidence="18 19" key="1">
    <citation type="submission" date="2019-03" db="EMBL/GenBank/DDBJ databases">
        <title>Genomic Encyclopedia of Type Strains, Phase IV (KMG-IV): sequencing the most valuable type-strain genomes for metagenomic binning, comparative biology and taxonomic classification.</title>
        <authorList>
            <person name="Goeker M."/>
        </authorList>
    </citation>
    <scope>NUCLEOTIDE SEQUENCE [LARGE SCALE GENOMIC DNA]</scope>
    <source>
        <strain evidence="18 19">DSM 16998</strain>
    </source>
</reference>
<dbReference type="EMBL" id="SNXS01000004">
    <property type="protein sequence ID" value="TDP63809.1"/>
    <property type="molecule type" value="Genomic_DNA"/>
</dbReference>
<evidence type="ECO:0000256" key="2">
    <source>
        <dbReference type="ARBA" id="ARBA00022448"/>
    </source>
</evidence>
<evidence type="ECO:0000313" key="18">
    <source>
        <dbReference type="EMBL" id="TDP63809.1"/>
    </source>
</evidence>
<feature type="transmembrane region" description="Helical" evidence="15">
    <location>
        <begin position="56"/>
        <end position="77"/>
    </location>
</feature>
<keyword evidence="2" id="KW-0813">Transport</keyword>
<dbReference type="Pfam" id="PF00571">
    <property type="entry name" value="CBS"/>
    <property type="match status" value="1"/>
</dbReference>
<evidence type="ECO:0000256" key="10">
    <source>
        <dbReference type="ARBA" id="ARBA00037177"/>
    </source>
</evidence>
<keyword evidence="7 14" id="KW-1133">Transmembrane helix</keyword>
<evidence type="ECO:0000256" key="6">
    <source>
        <dbReference type="ARBA" id="ARBA00022737"/>
    </source>
</evidence>
<keyword evidence="6" id="KW-0677">Repeat</keyword>
<evidence type="ECO:0000256" key="14">
    <source>
        <dbReference type="PROSITE-ProRule" id="PRU01193"/>
    </source>
</evidence>
<feature type="transmembrane region" description="Helical" evidence="15">
    <location>
        <begin position="89"/>
        <end position="118"/>
    </location>
</feature>
<dbReference type="InterPro" id="IPR016169">
    <property type="entry name" value="FAD-bd_PCMH_sub2"/>
</dbReference>
<feature type="domain" description="CBS" evidence="16">
    <location>
        <begin position="218"/>
        <end position="279"/>
    </location>
</feature>
<dbReference type="InterPro" id="IPR046342">
    <property type="entry name" value="CBS_dom_sf"/>
</dbReference>
<dbReference type="GO" id="GO:0005886">
    <property type="term" value="C:plasma membrane"/>
    <property type="evidence" value="ECO:0007669"/>
    <property type="project" value="UniProtKB-SubCell"/>
</dbReference>
<dbReference type="OrthoDB" id="9797674at2"/>
<dbReference type="FunCoup" id="A0A4R6QKZ0">
    <property type="interactions" value="45"/>
</dbReference>
<keyword evidence="19" id="KW-1185">Reference proteome</keyword>
<dbReference type="SUPFAM" id="SSF54631">
    <property type="entry name" value="CBS-domain pair"/>
    <property type="match status" value="1"/>
</dbReference>
<evidence type="ECO:0000256" key="12">
    <source>
        <dbReference type="ARBA" id="ARBA00039818"/>
    </source>
</evidence>
<dbReference type="GO" id="GO:0050660">
    <property type="term" value="F:flavin adenine dinucleotide binding"/>
    <property type="evidence" value="ECO:0007669"/>
    <property type="project" value="InterPro"/>
</dbReference>
<feature type="domain" description="CNNM transmembrane" evidence="17">
    <location>
        <begin position="1"/>
        <end position="199"/>
    </location>
</feature>
<feature type="domain" description="CBS" evidence="16">
    <location>
        <begin position="287"/>
        <end position="347"/>
    </location>
</feature>
<dbReference type="SUPFAM" id="SSF56176">
    <property type="entry name" value="FAD-binding/transporter-associated domain-like"/>
    <property type="match status" value="1"/>
</dbReference>
<evidence type="ECO:0000256" key="11">
    <source>
        <dbReference type="ARBA" id="ARBA00038280"/>
    </source>
</evidence>
<dbReference type="SMART" id="SM01091">
    <property type="entry name" value="CorC_HlyC"/>
    <property type="match status" value="1"/>
</dbReference>
<name>A0A4R6QKZ0_9BURK</name>
<dbReference type="InParanoid" id="A0A4R6QKZ0"/>
<dbReference type="Gene3D" id="3.30.465.10">
    <property type="match status" value="1"/>
</dbReference>
<dbReference type="InterPro" id="IPR000644">
    <property type="entry name" value="CBS_dom"/>
</dbReference>
<keyword evidence="8 13" id="KW-0129">CBS domain</keyword>
<organism evidence="18 19">
    <name type="scientific">Roseateles toxinivorans</name>
    <dbReference type="NCBI Taxonomy" id="270368"/>
    <lineage>
        <taxon>Bacteria</taxon>
        <taxon>Pseudomonadati</taxon>
        <taxon>Pseudomonadota</taxon>
        <taxon>Betaproteobacteria</taxon>
        <taxon>Burkholderiales</taxon>
        <taxon>Sphaerotilaceae</taxon>
        <taxon>Roseateles</taxon>
    </lineage>
</organism>
<dbReference type="PROSITE" id="PS51846">
    <property type="entry name" value="CNNM"/>
    <property type="match status" value="1"/>
</dbReference>
<protein>
    <recommendedName>
        <fullName evidence="12">Polyamine export protein</fullName>
    </recommendedName>
</protein>
<sequence>MSLTASLLVILLLVATSAFFSIAEISMAAARRLKLRQLADEGDGRAEAVLQVQSHPGHYVAVVQIGLNAVAILGGIVGEGALTPHFEALFGLLMSAPAAATTGFVVSFLCITSFFILFADLCPKRLGMNQPEQMAMRVIGPMQVCMTVLKPVVWVFNSLVNSVFSLLGLPVQRDDSVTTDDIMAMAAAGTEAGVLGHQGQQVISNVFELETRTVESAMTSRERIVYLLQDDSEETIRTRIAAEPHSTYLVCDENIDEVVGYVDATDLFQLVLNNEPIDLRASHSHGLLKKVLMVPDRLTLSEVLLQFRQVHEDFAVIVNEYSLVVGVITLNDVMSTVMGDLVKSHDEEQIVKRDDGSWLIDGVTPIVDVMRACDIDELPHRGQYDTLAGFLMVMLRRIPRRTDTVTLAGLRFEVLDVDSYKIDQVMVTRIPPATAPATA</sequence>
<dbReference type="PANTHER" id="PTHR22777">
    <property type="entry name" value="HEMOLYSIN-RELATED"/>
    <property type="match status" value="1"/>
</dbReference>
<keyword evidence="9 14" id="KW-0472">Membrane</keyword>
<dbReference type="InterPro" id="IPR002550">
    <property type="entry name" value="CNNM"/>
</dbReference>
<proteinExistence type="inferred from homology"/>
<comment type="caution">
    <text evidence="18">The sequence shown here is derived from an EMBL/GenBank/DDBJ whole genome shotgun (WGS) entry which is preliminary data.</text>
</comment>
<comment type="function">
    <text evidence="10">Involved in cadaverine and putrescine tolerance in stationary phase. May facilitate the efflux of both cadaverine and putrescine from the cytoplasm, reducing potentially toxic levels under certain stress conditions.</text>
</comment>
<dbReference type="RefSeq" id="WP_133701675.1">
    <property type="nucleotide sequence ID" value="NZ_SNXS01000004.1"/>
</dbReference>
<comment type="subcellular location">
    <subcellularLocation>
        <location evidence="1">Cell inner membrane</location>
        <topology evidence="1">Multi-pass membrane protein</topology>
    </subcellularLocation>
</comment>
<keyword evidence="3" id="KW-1003">Cell membrane</keyword>
<keyword evidence="4" id="KW-0997">Cell inner membrane</keyword>
<dbReference type="InterPro" id="IPR044751">
    <property type="entry name" value="Ion_transp-like_CBS"/>
</dbReference>
<accession>A0A4R6QKZ0</accession>
<dbReference type="InterPro" id="IPR036318">
    <property type="entry name" value="FAD-bd_PCMH-like_sf"/>
</dbReference>
<dbReference type="PANTHER" id="PTHR22777:SF16">
    <property type="entry name" value="POLYAMINE EXPORT PROTEIN"/>
    <property type="match status" value="1"/>
</dbReference>
<evidence type="ECO:0000256" key="4">
    <source>
        <dbReference type="ARBA" id="ARBA00022519"/>
    </source>
</evidence>
<evidence type="ECO:0000256" key="5">
    <source>
        <dbReference type="ARBA" id="ARBA00022692"/>
    </source>
</evidence>
<evidence type="ECO:0000256" key="15">
    <source>
        <dbReference type="SAM" id="Phobius"/>
    </source>
</evidence>
<evidence type="ECO:0000259" key="16">
    <source>
        <dbReference type="PROSITE" id="PS51371"/>
    </source>
</evidence>
<evidence type="ECO:0000259" key="17">
    <source>
        <dbReference type="PROSITE" id="PS51846"/>
    </source>
</evidence>
<evidence type="ECO:0000256" key="7">
    <source>
        <dbReference type="ARBA" id="ARBA00022989"/>
    </source>
</evidence>
<evidence type="ECO:0000256" key="13">
    <source>
        <dbReference type="PROSITE-ProRule" id="PRU00703"/>
    </source>
</evidence>